<dbReference type="EMBL" id="NESP01000001">
    <property type="protein sequence ID" value="PUE60513.1"/>
    <property type="molecule type" value="Genomic_DNA"/>
</dbReference>
<gene>
    <name evidence="3" type="ORF">B9Z44_13600</name>
</gene>
<dbReference type="AlphaFoldDB" id="A0A315ERY5"/>
<evidence type="ECO:0000313" key="3">
    <source>
        <dbReference type="EMBL" id="PUE60513.1"/>
    </source>
</evidence>
<feature type="signal peptide" evidence="2">
    <location>
        <begin position="1"/>
        <end position="25"/>
    </location>
</feature>
<feature type="compositionally biased region" description="Basic and acidic residues" evidence="1">
    <location>
        <begin position="117"/>
        <end position="133"/>
    </location>
</feature>
<feature type="region of interest" description="Disordered" evidence="1">
    <location>
        <begin position="117"/>
        <end position="200"/>
    </location>
</feature>
<evidence type="ECO:0008006" key="5">
    <source>
        <dbReference type="Google" id="ProtNLM"/>
    </source>
</evidence>
<evidence type="ECO:0000256" key="2">
    <source>
        <dbReference type="SAM" id="SignalP"/>
    </source>
</evidence>
<organism evidence="3 4">
    <name type="scientific">Limnohabitans curvus</name>
    <dbReference type="NCBI Taxonomy" id="323423"/>
    <lineage>
        <taxon>Bacteria</taxon>
        <taxon>Pseudomonadati</taxon>
        <taxon>Pseudomonadota</taxon>
        <taxon>Betaproteobacteria</taxon>
        <taxon>Burkholderiales</taxon>
        <taxon>Comamonadaceae</taxon>
        <taxon>Limnohabitans</taxon>
    </lineage>
</organism>
<accession>A0A315ERY5</accession>
<dbReference type="RefSeq" id="WP_108402682.1">
    <property type="nucleotide sequence ID" value="NZ_NESP01000001.1"/>
</dbReference>
<keyword evidence="4" id="KW-1185">Reference proteome</keyword>
<dbReference type="Proteomes" id="UP000251341">
    <property type="component" value="Unassembled WGS sequence"/>
</dbReference>
<feature type="chain" id="PRO_5016295600" description="DUF1090 domain-containing protein" evidence="2">
    <location>
        <begin position="26"/>
        <end position="200"/>
    </location>
</feature>
<reference evidence="3 4" key="1">
    <citation type="submission" date="2017-04" db="EMBL/GenBank/DDBJ databases">
        <title>Unexpected and diverse lifestyles within the genus Limnohabitans.</title>
        <authorList>
            <person name="Kasalicky V."/>
            <person name="Mehrshad M."/>
            <person name="Andrei S.-A."/>
            <person name="Salcher M."/>
            <person name="Kratochvilova H."/>
            <person name="Simek K."/>
            <person name="Ghai R."/>
        </authorList>
    </citation>
    <scope>NUCLEOTIDE SEQUENCE [LARGE SCALE GENOMIC DNA]</scope>
    <source>
        <strain evidence="3 4">MWH-C5</strain>
    </source>
</reference>
<feature type="compositionally biased region" description="Basic and acidic residues" evidence="1">
    <location>
        <begin position="162"/>
        <end position="190"/>
    </location>
</feature>
<evidence type="ECO:0000313" key="4">
    <source>
        <dbReference type="Proteomes" id="UP000251341"/>
    </source>
</evidence>
<sequence length="200" mass="22667">MKKMFFSLLACVCVTAWCVEPSVNAAAPASGVVASQPLSGFPSDAERNEERVRLTRERQALEDKYRQEMKLCYQNFDVNSCRLQARDRRIEADTALRKQELRFNAQERQIHADEARRSLADRNSEASQKKAQAERAASIAASKERADANAQKQIDHALQGTKRGDYEQKQREAVQRRADAEKKLRERNKEPAAPLPVPGQ</sequence>
<protein>
    <recommendedName>
        <fullName evidence="5">DUF1090 domain-containing protein</fullName>
    </recommendedName>
</protein>
<comment type="caution">
    <text evidence="3">The sequence shown here is derived from an EMBL/GenBank/DDBJ whole genome shotgun (WGS) entry which is preliminary data.</text>
</comment>
<keyword evidence="2" id="KW-0732">Signal</keyword>
<proteinExistence type="predicted"/>
<name>A0A315ERY5_9BURK</name>
<evidence type="ECO:0000256" key="1">
    <source>
        <dbReference type="SAM" id="MobiDB-lite"/>
    </source>
</evidence>